<proteinExistence type="predicted"/>
<dbReference type="Proteomes" id="UP001162501">
    <property type="component" value="Chromosome 28"/>
</dbReference>
<gene>
    <name evidence="1" type="ORF">MRATA1EN22A_LOCUS17817</name>
</gene>
<evidence type="ECO:0000313" key="1">
    <source>
        <dbReference type="EMBL" id="CAN0404457.1"/>
    </source>
</evidence>
<protein>
    <submittedName>
        <fullName evidence="1">Uncharacterized protein</fullName>
    </submittedName>
</protein>
<reference evidence="1" key="2">
    <citation type="submission" date="2025-03" db="EMBL/GenBank/DDBJ databases">
        <authorList>
            <consortium name="ELIXIR-Norway"/>
            <consortium name="Elixir Norway"/>
        </authorList>
    </citation>
    <scope>NUCLEOTIDE SEQUENCE</scope>
</reference>
<sequence>MRGNDKLSLVTPAAHCPTRAVLTLLVSSRGAVSHRVLKPHGGMLITGQKAECPSLGTVCAQHIAGQAGSLFSRASVQPVESSGHSCGPGAPLPAVIRLRSSPPGRQAVPSLVTLFQMK</sequence>
<dbReference type="EMBL" id="OX596112">
    <property type="protein sequence ID" value="CAN0404457.1"/>
    <property type="molecule type" value="Genomic_DNA"/>
</dbReference>
<name>A0AC59ZF84_RANTA</name>
<accession>A0AC59ZF84</accession>
<organism evidence="1 2">
    <name type="scientific">Rangifer tarandus platyrhynchus</name>
    <name type="common">Svalbard reindeer</name>
    <dbReference type="NCBI Taxonomy" id="3082113"/>
    <lineage>
        <taxon>Eukaryota</taxon>
        <taxon>Metazoa</taxon>
        <taxon>Chordata</taxon>
        <taxon>Craniata</taxon>
        <taxon>Vertebrata</taxon>
        <taxon>Euteleostomi</taxon>
        <taxon>Mammalia</taxon>
        <taxon>Eutheria</taxon>
        <taxon>Laurasiatheria</taxon>
        <taxon>Artiodactyla</taxon>
        <taxon>Ruminantia</taxon>
        <taxon>Pecora</taxon>
        <taxon>Cervidae</taxon>
        <taxon>Odocoileinae</taxon>
        <taxon>Rangifer</taxon>
    </lineage>
</organism>
<reference evidence="1" key="1">
    <citation type="submission" date="2023-05" db="EMBL/GenBank/DDBJ databases">
        <authorList>
            <consortium name="ELIXIR-Norway"/>
        </authorList>
    </citation>
    <scope>NUCLEOTIDE SEQUENCE</scope>
</reference>
<evidence type="ECO:0000313" key="2">
    <source>
        <dbReference type="Proteomes" id="UP001162501"/>
    </source>
</evidence>